<dbReference type="OrthoDB" id="6034073at2"/>
<organism evidence="3 4">
    <name type="scientific">Lysobacter spongiicola DSM 21749</name>
    <dbReference type="NCBI Taxonomy" id="1122188"/>
    <lineage>
        <taxon>Bacteria</taxon>
        <taxon>Pseudomonadati</taxon>
        <taxon>Pseudomonadota</taxon>
        <taxon>Gammaproteobacteria</taxon>
        <taxon>Lysobacterales</taxon>
        <taxon>Lysobacteraceae</taxon>
        <taxon>Novilysobacter</taxon>
    </lineage>
</organism>
<feature type="region of interest" description="Disordered" evidence="1">
    <location>
        <begin position="21"/>
        <end position="57"/>
    </location>
</feature>
<gene>
    <name evidence="3" type="ORF">SAMN02745674_02832</name>
</gene>
<reference evidence="3 4" key="1">
    <citation type="submission" date="2017-02" db="EMBL/GenBank/DDBJ databases">
        <authorList>
            <person name="Peterson S.W."/>
        </authorList>
    </citation>
    <scope>NUCLEOTIDE SEQUENCE [LARGE SCALE GENOMIC DNA]</scope>
    <source>
        <strain evidence="3 4">DSM 21749</strain>
    </source>
</reference>
<dbReference type="AlphaFoldDB" id="A0A1T4SGG2"/>
<evidence type="ECO:0000256" key="2">
    <source>
        <dbReference type="SAM" id="SignalP"/>
    </source>
</evidence>
<feature type="signal peptide" evidence="2">
    <location>
        <begin position="1"/>
        <end position="21"/>
    </location>
</feature>
<evidence type="ECO:0000256" key="1">
    <source>
        <dbReference type="SAM" id="MobiDB-lite"/>
    </source>
</evidence>
<name>A0A1T4SGG2_9GAMM</name>
<keyword evidence="2" id="KW-0732">Signal</keyword>
<feature type="region of interest" description="Disordered" evidence="1">
    <location>
        <begin position="333"/>
        <end position="356"/>
    </location>
</feature>
<accession>A0A1T4SGG2</accession>
<feature type="compositionally biased region" description="Basic and acidic residues" evidence="1">
    <location>
        <begin position="347"/>
        <end position="356"/>
    </location>
</feature>
<evidence type="ECO:0000313" key="4">
    <source>
        <dbReference type="Proteomes" id="UP000190061"/>
    </source>
</evidence>
<dbReference type="SUPFAM" id="SSF52096">
    <property type="entry name" value="ClpP/crotonase"/>
    <property type="match status" value="1"/>
</dbReference>
<protein>
    <submittedName>
        <fullName evidence="3">Uncharacterized protein</fullName>
    </submittedName>
</protein>
<dbReference type="EMBL" id="FUXP01000018">
    <property type="protein sequence ID" value="SKA27269.1"/>
    <property type="molecule type" value="Genomic_DNA"/>
</dbReference>
<dbReference type="Gene3D" id="3.90.226.10">
    <property type="entry name" value="2-enoyl-CoA Hydratase, Chain A, domain 1"/>
    <property type="match status" value="1"/>
</dbReference>
<proteinExistence type="predicted"/>
<keyword evidence="4" id="KW-1185">Reference proteome</keyword>
<sequence length="356" mass="38863">MTRTWFAAAIAVLLAACNPQAPQPQPAQVETSNDASRGGAVSDATAPPPVPPAAEPVTERSVDWWPIELPDTRVLVSCEHDYAEAGDGVELDSLGYSAMRKAMAECQERGRLRLRYEGKITPGFTSLIERSVELLDTLGIEQRILDIDSSGGQIEQAIVAGDIIAESGWTIWVREDSSCHSSCVLILAAGDMRMLAGRVGIHRMVRIGSEARSRAELNAELEEVHGQVRQYLARNGAAFAVADLMMTVPNRSLRLLTSAELRRFGLDGRNAVADDLQRIQLARKCGEAFVHRKDAFFRAFDEQCQGPEEEVGGMGECGMALRQRFGFPDATCPAESPMSEYEATADVPRRGDRQTS</sequence>
<dbReference type="InterPro" id="IPR029045">
    <property type="entry name" value="ClpP/crotonase-like_dom_sf"/>
</dbReference>
<feature type="chain" id="PRO_5012617232" evidence="2">
    <location>
        <begin position="22"/>
        <end position="356"/>
    </location>
</feature>
<dbReference type="RefSeq" id="WP_078759355.1">
    <property type="nucleotide sequence ID" value="NZ_FUXP01000018.1"/>
</dbReference>
<evidence type="ECO:0000313" key="3">
    <source>
        <dbReference type="EMBL" id="SKA27269.1"/>
    </source>
</evidence>
<dbReference type="Proteomes" id="UP000190061">
    <property type="component" value="Unassembled WGS sequence"/>
</dbReference>
<dbReference type="PROSITE" id="PS51257">
    <property type="entry name" value="PROKAR_LIPOPROTEIN"/>
    <property type="match status" value="1"/>
</dbReference>
<dbReference type="STRING" id="1122188.SAMN02745674_02832"/>